<dbReference type="InterPro" id="IPR025485">
    <property type="entry name" value="DUF4377"/>
</dbReference>
<evidence type="ECO:0000313" key="5">
    <source>
        <dbReference type="Proteomes" id="UP000242642"/>
    </source>
</evidence>
<dbReference type="STRING" id="1123402.SAMN02583745_01209"/>
<dbReference type="OrthoDB" id="7871744at2"/>
<dbReference type="Proteomes" id="UP000242642">
    <property type="component" value="Unassembled WGS sequence"/>
</dbReference>
<dbReference type="Pfam" id="PF14302">
    <property type="entry name" value="DUF4377"/>
    <property type="match status" value="1"/>
</dbReference>
<evidence type="ECO:0000259" key="2">
    <source>
        <dbReference type="Pfam" id="PF03724"/>
    </source>
</evidence>
<organism evidence="4 5">
    <name type="scientific">Thorsellia anophelis DSM 18579</name>
    <dbReference type="NCBI Taxonomy" id="1123402"/>
    <lineage>
        <taxon>Bacteria</taxon>
        <taxon>Pseudomonadati</taxon>
        <taxon>Pseudomonadota</taxon>
        <taxon>Gammaproteobacteria</taxon>
        <taxon>Enterobacterales</taxon>
        <taxon>Thorselliaceae</taxon>
        <taxon>Thorsellia</taxon>
    </lineage>
</organism>
<feature type="domain" description="DUF4377" evidence="3">
    <location>
        <begin position="206"/>
        <end position="281"/>
    </location>
</feature>
<keyword evidence="4" id="KW-0346">Stress response</keyword>
<accession>A0A1I0BAU6</accession>
<dbReference type="AlphaFoldDB" id="A0A1I0BAU6"/>
<feature type="domain" description="DUF306" evidence="2">
    <location>
        <begin position="66"/>
        <end position="169"/>
    </location>
</feature>
<sequence length="300" mass="33064">MNKFFALTLLALSFNSFAMGGKPEVESPVVKESDKQVTESADITSKEITSAEASSVNLSQILPKYQWHLISAQNQEGEALKGVIVEGTPNIEMLFNDNSMIVRNTCNQLMAGYSVESTGSLLKVGQIAQTMRACIDPDMALKDDAMIALLSNLNTVSVEQVATQVTTDDTVTLVMTDNNSNVFRFNGVLTPEAYFGQAGQQMFLEISPDHVACELPVANSQCIQIREIVYDESFRQSVPDPTWIVYPNAIDGFMHEAGQRNIVRVKRFTHLSEQAQSNSLKPDPFYVLELVVESSIANPQ</sequence>
<dbReference type="PANTHER" id="PTHR35535:SF1">
    <property type="entry name" value="HEAT SHOCK PROTEIN HSLJ"/>
    <property type="match status" value="1"/>
</dbReference>
<dbReference type="InterPro" id="IPR053147">
    <property type="entry name" value="Hsp_HslJ-like"/>
</dbReference>
<reference evidence="5" key="1">
    <citation type="submission" date="2016-10" db="EMBL/GenBank/DDBJ databases">
        <authorList>
            <person name="Varghese N."/>
            <person name="Submissions S."/>
        </authorList>
    </citation>
    <scope>NUCLEOTIDE SEQUENCE [LARGE SCALE GENOMIC DNA]</scope>
    <source>
        <strain evidence="5">DSM 18579</strain>
    </source>
</reference>
<keyword evidence="1" id="KW-0732">Signal</keyword>
<evidence type="ECO:0000259" key="3">
    <source>
        <dbReference type="Pfam" id="PF14302"/>
    </source>
</evidence>
<dbReference type="Gene3D" id="2.40.128.270">
    <property type="match status" value="1"/>
</dbReference>
<feature type="signal peptide" evidence="1">
    <location>
        <begin position="1"/>
        <end position="18"/>
    </location>
</feature>
<gene>
    <name evidence="4" type="ORF">SAMN02583745_01209</name>
</gene>
<protein>
    <submittedName>
        <fullName evidence="4">Heat shock protein HslJ</fullName>
    </submittedName>
</protein>
<evidence type="ECO:0000256" key="1">
    <source>
        <dbReference type="SAM" id="SignalP"/>
    </source>
</evidence>
<proteinExistence type="predicted"/>
<dbReference type="EMBL" id="FOHV01000007">
    <property type="protein sequence ID" value="SET03663.1"/>
    <property type="molecule type" value="Genomic_DNA"/>
</dbReference>
<keyword evidence="5" id="KW-1185">Reference proteome</keyword>
<dbReference type="Pfam" id="PF03724">
    <property type="entry name" value="META"/>
    <property type="match status" value="1"/>
</dbReference>
<name>A0A1I0BAU6_9GAMM</name>
<dbReference type="PANTHER" id="PTHR35535">
    <property type="entry name" value="HEAT SHOCK PROTEIN HSLJ"/>
    <property type="match status" value="1"/>
</dbReference>
<dbReference type="InterPro" id="IPR005184">
    <property type="entry name" value="DUF306_Meta_HslJ"/>
</dbReference>
<evidence type="ECO:0000313" key="4">
    <source>
        <dbReference type="EMBL" id="SET03663.1"/>
    </source>
</evidence>
<dbReference type="RefSeq" id="WP_093318608.1">
    <property type="nucleotide sequence ID" value="NZ_FOHV01000007.1"/>
</dbReference>
<dbReference type="InterPro" id="IPR038670">
    <property type="entry name" value="HslJ-like_sf"/>
</dbReference>
<feature type="chain" id="PRO_5017466156" evidence="1">
    <location>
        <begin position="19"/>
        <end position="300"/>
    </location>
</feature>